<organism evidence="2 3">
    <name type="scientific">Heracleum sosnowskyi</name>
    <dbReference type="NCBI Taxonomy" id="360622"/>
    <lineage>
        <taxon>Eukaryota</taxon>
        <taxon>Viridiplantae</taxon>
        <taxon>Streptophyta</taxon>
        <taxon>Embryophyta</taxon>
        <taxon>Tracheophyta</taxon>
        <taxon>Spermatophyta</taxon>
        <taxon>Magnoliopsida</taxon>
        <taxon>eudicotyledons</taxon>
        <taxon>Gunneridae</taxon>
        <taxon>Pentapetalae</taxon>
        <taxon>asterids</taxon>
        <taxon>campanulids</taxon>
        <taxon>Apiales</taxon>
        <taxon>Apiaceae</taxon>
        <taxon>Apioideae</taxon>
        <taxon>apioid superclade</taxon>
        <taxon>Tordylieae</taxon>
        <taxon>Tordyliinae</taxon>
        <taxon>Heracleum</taxon>
    </lineage>
</organism>
<dbReference type="GO" id="GO:0004523">
    <property type="term" value="F:RNA-DNA hybrid ribonuclease activity"/>
    <property type="evidence" value="ECO:0007669"/>
    <property type="project" value="InterPro"/>
</dbReference>
<dbReference type="GO" id="GO:0003676">
    <property type="term" value="F:nucleic acid binding"/>
    <property type="evidence" value="ECO:0007669"/>
    <property type="project" value="InterPro"/>
</dbReference>
<keyword evidence="3" id="KW-1185">Reference proteome</keyword>
<protein>
    <recommendedName>
        <fullName evidence="1">RNase H type-1 domain-containing protein</fullName>
    </recommendedName>
</protein>
<dbReference type="AlphaFoldDB" id="A0AAD8JG79"/>
<accession>A0AAD8JG79</accession>
<name>A0AAD8JG79_9APIA</name>
<reference evidence="2" key="1">
    <citation type="submission" date="2023-02" db="EMBL/GenBank/DDBJ databases">
        <title>Genome of toxic invasive species Heracleum sosnowskyi carries increased number of genes despite the absence of recent whole-genome duplications.</title>
        <authorList>
            <person name="Schelkunov M."/>
            <person name="Shtratnikova V."/>
            <person name="Makarenko M."/>
            <person name="Klepikova A."/>
            <person name="Omelchenko D."/>
            <person name="Novikova G."/>
            <person name="Obukhova E."/>
            <person name="Bogdanov V."/>
            <person name="Penin A."/>
            <person name="Logacheva M."/>
        </authorList>
    </citation>
    <scope>NUCLEOTIDE SEQUENCE</scope>
    <source>
        <strain evidence="2">Hsosn_3</strain>
        <tissue evidence="2">Leaf</tissue>
    </source>
</reference>
<feature type="domain" description="RNase H type-1" evidence="1">
    <location>
        <begin position="37"/>
        <end position="150"/>
    </location>
</feature>
<comment type="caution">
    <text evidence="2">The sequence shown here is derived from an EMBL/GenBank/DDBJ whole genome shotgun (WGS) entry which is preliminary data.</text>
</comment>
<dbReference type="Pfam" id="PF13456">
    <property type="entry name" value="RVT_3"/>
    <property type="match status" value="1"/>
</dbReference>
<gene>
    <name evidence="2" type="ORF">POM88_003279</name>
</gene>
<dbReference type="InterPro" id="IPR002156">
    <property type="entry name" value="RNaseH_domain"/>
</dbReference>
<sequence length="242" mass="27398">MEEGNVNVNARWIMPPKGVIKINVHSFFSEQRLPNGNLSGIGVVCRNSMGDILRILDGSLCTENRRSNEYHAFMEGFKVDFDKGYTNIILESNHLDVYWDWTHSSILGAPVHHARIVQQLNQRKADNNFNTETRLVAPENNELTAYVAQHGAKNWKTMVRIRRPFGRILELWNSDMGLGEIGQQFEFVLEEDINMELADGEVDNPQMADGIVNDEISGEDDDPGQGDLEGMYMLAAALEMQE</sequence>
<reference evidence="2" key="2">
    <citation type="submission" date="2023-05" db="EMBL/GenBank/DDBJ databases">
        <authorList>
            <person name="Schelkunov M.I."/>
        </authorList>
    </citation>
    <scope>NUCLEOTIDE SEQUENCE</scope>
    <source>
        <strain evidence="2">Hsosn_3</strain>
        <tissue evidence="2">Leaf</tissue>
    </source>
</reference>
<evidence type="ECO:0000313" key="3">
    <source>
        <dbReference type="Proteomes" id="UP001237642"/>
    </source>
</evidence>
<dbReference type="Proteomes" id="UP001237642">
    <property type="component" value="Unassembled WGS sequence"/>
</dbReference>
<dbReference type="EMBL" id="JAUIZM010000001">
    <property type="protein sequence ID" value="KAK1403674.1"/>
    <property type="molecule type" value="Genomic_DNA"/>
</dbReference>
<evidence type="ECO:0000313" key="2">
    <source>
        <dbReference type="EMBL" id="KAK1403674.1"/>
    </source>
</evidence>
<evidence type="ECO:0000259" key="1">
    <source>
        <dbReference type="Pfam" id="PF13456"/>
    </source>
</evidence>
<proteinExistence type="predicted"/>